<dbReference type="EMBL" id="ML977569">
    <property type="protein sequence ID" value="KAF2004017.1"/>
    <property type="molecule type" value="Genomic_DNA"/>
</dbReference>
<proteinExistence type="predicted"/>
<keyword evidence="3" id="KW-1185">Reference proteome</keyword>
<feature type="compositionally biased region" description="Polar residues" evidence="1">
    <location>
        <begin position="43"/>
        <end position="54"/>
    </location>
</feature>
<feature type="compositionally biased region" description="Basic and acidic residues" evidence="1">
    <location>
        <begin position="67"/>
        <end position="83"/>
    </location>
</feature>
<feature type="region of interest" description="Disordered" evidence="1">
    <location>
        <begin position="34"/>
        <end position="86"/>
    </location>
</feature>
<evidence type="ECO:0000256" key="1">
    <source>
        <dbReference type="SAM" id="MobiDB-lite"/>
    </source>
</evidence>
<accession>A0A6A5WR60</accession>
<dbReference type="AlphaFoldDB" id="A0A6A5WR60"/>
<evidence type="ECO:0000313" key="3">
    <source>
        <dbReference type="Proteomes" id="UP000799779"/>
    </source>
</evidence>
<dbReference type="Proteomes" id="UP000799779">
    <property type="component" value="Unassembled WGS sequence"/>
</dbReference>
<reference evidence="2" key="1">
    <citation type="journal article" date="2020" name="Stud. Mycol.">
        <title>101 Dothideomycetes genomes: a test case for predicting lifestyles and emergence of pathogens.</title>
        <authorList>
            <person name="Haridas S."/>
            <person name="Albert R."/>
            <person name="Binder M."/>
            <person name="Bloem J."/>
            <person name="Labutti K."/>
            <person name="Salamov A."/>
            <person name="Andreopoulos B."/>
            <person name="Baker S."/>
            <person name="Barry K."/>
            <person name="Bills G."/>
            <person name="Bluhm B."/>
            <person name="Cannon C."/>
            <person name="Castanera R."/>
            <person name="Culley D."/>
            <person name="Daum C."/>
            <person name="Ezra D."/>
            <person name="Gonzalez J."/>
            <person name="Henrissat B."/>
            <person name="Kuo A."/>
            <person name="Liang C."/>
            <person name="Lipzen A."/>
            <person name="Lutzoni F."/>
            <person name="Magnuson J."/>
            <person name="Mondo S."/>
            <person name="Nolan M."/>
            <person name="Ohm R."/>
            <person name="Pangilinan J."/>
            <person name="Park H.-J."/>
            <person name="Ramirez L."/>
            <person name="Alfaro M."/>
            <person name="Sun H."/>
            <person name="Tritt A."/>
            <person name="Yoshinaga Y."/>
            <person name="Zwiers L.-H."/>
            <person name="Turgeon B."/>
            <person name="Goodwin S."/>
            <person name="Spatafora J."/>
            <person name="Crous P."/>
            <person name="Grigoriev I."/>
        </authorList>
    </citation>
    <scope>NUCLEOTIDE SEQUENCE</scope>
    <source>
        <strain evidence="2">CBS 123094</strain>
    </source>
</reference>
<evidence type="ECO:0000313" key="2">
    <source>
        <dbReference type="EMBL" id="KAF2004017.1"/>
    </source>
</evidence>
<protein>
    <submittedName>
        <fullName evidence="2">Uncharacterized protein</fullName>
    </submittedName>
</protein>
<name>A0A6A5WR60_9PLEO</name>
<sequence length="179" mass="19770">MPPSPIPLLYNPSASSSLPQYVVHKKIPVPIQASPSIPLPQINGPTHHQPSSPIRHTMHNLHAGPKHPNDYRDQSPSHNPRDKSHQRKINGATTYHGHVPKQRFGAALHTYQSRQTLPVVCSAHHHTAPHLVSCLFRCRKGRDAWFGAALPGTSTNGGQIDRHGLSTTLTKRIFLAHLD</sequence>
<gene>
    <name evidence="2" type="ORF">P154DRAFT_64579</name>
</gene>
<organism evidence="2 3">
    <name type="scientific">Amniculicola lignicola CBS 123094</name>
    <dbReference type="NCBI Taxonomy" id="1392246"/>
    <lineage>
        <taxon>Eukaryota</taxon>
        <taxon>Fungi</taxon>
        <taxon>Dikarya</taxon>
        <taxon>Ascomycota</taxon>
        <taxon>Pezizomycotina</taxon>
        <taxon>Dothideomycetes</taxon>
        <taxon>Pleosporomycetidae</taxon>
        <taxon>Pleosporales</taxon>
        <taxon>Amniculicolaceae</taxon>
        <taxon>Amniculicola</taxon>
    </lineage>
</organism>